<dbReference type="RefSeq" id="WP_099698953.1">
    <property type="nucleotide sequence ID" value="NZ_NOVD01000068.1"/>
</dbReference>
<gene>
    <name evidence="1" type="ORF">CHR55_32170</name>
</gene>
<comment type="caution">
    <text evidence="1">The sequence shown here is derived from an EMBL/GenBank/DDBJ whole genome shotgun (WGS) entry which is preliminary data.</text>
</comment>
<dbReference type="AlphaFoldDB" id="A0A2A5IYU7"/>
<reference evidence="1 2" key="1">
    <citation type="submission" date="2017-07" db="EMBL/GenBank/DDBJ databases">
        <title>Draft sequence of Rhodococcus enclensis 23b-28.</title>
        <authorList>
            <person name="Besaury L."/>
            <person name="Sancelme M."/>
            <person name="Amato P."/>
            <person name="Lallement A."/>
            <person name="Delort A.-M."/>
        </authorList>
    </citation>
    <scope>NUCLEOTIDE SEQUENCE [LARGE SCALE GENOMIC DNA]</scope>
    <source>
        <strain evidence="1 2">23b-28</strain>
    </source>
</reference>
<name>A0A2A5IYU7_RHOSG</name>
<organism evidence="1 2">
    <name type="scientific">Rhodococcus qingshengii</name>
    <dbReference type="NCBI Taxonomy" id="334542"/>
    <lineage>
        <taxon>Bacteria</taxon>
        <taxon>Bacillati</taxon>
        <taxon>Actinomycetota</taxon>
        <taxon>Actinomycetes</taxon>
        <taxon>Mycobacteriales</taxon>
        <taxon>Nocardiaceae</taxon>
        <taxon>Rhodococcus</taxon>
        <taxon>Rhodococcus erythropolis group</taxon>
    </lineage>
</organism>
<evidence type="ECO:0000313" key="2">
    <source>
        <dbReference type="Proteomes" id="UP000230886"/>
    </source>
</evidence>
<protein>
    <submittedName>
        <fullName evidence="1">Uncharacterized protein</fullName>
    </submittedName>
</protein>
<evidence type="ECO:0000313" key="1">
    <source>
        <dbReference type="EMBL" id="PCK22514.1"/>
    </source>
</evidence>
<dbReference type="EMBL" id="NOVD01000068">
    <property type="protein sequence ID" value="PCK22514.1"/>
    <property type="molecule type" value="Genomic_DNA"/>
</dbReference>
<proteinExistence type="predicted"/>
<accession>A0A2A5IYU7</accession>
<dbReference type="Proteomes" id="UP000230886">
    <property type="component" value="Unassembled WGS sequence"/>
</dbReference>
<sequence>MGSNTVSDTCSRITAADRAKALHLFRARDAGTNTAYDDGDLACLMSAVFGLWRDDESSDSTELPHPTGEGPWRLYPADCDAPAFADPLVEDDDLNSHQITELYVLVIEHKHGSNVTVHFDEQSAKAAAAEFAACWWGERDGPIPADIDEVLSRYFDNGGQEFYTIVAASIEF</sequence>